<accession>A0AAN8YU04</accession>
<keyword evidence="3" id="KW-0134">Cell wall</keyword>
<dbReference type="GO" id="GO:0004650">
    <property type="term" value="F:polygalacturonase activity"/>
    <property type="evidence" value="ECO:0007669"/>
    <property type="project" value="InterPro"/>
</dbReference>
<dbReference type="InterPro" id="IPR011050">
    <property type="entry name" value="Pectin_lyase_fold/virulence"/>
</dbReference>
<evidence type="ECO:0000256" key="8">
    <source>
        <dbReference type="PROSITE-ProRule" id="PRU10052"/>
    </source>
</evidence>
<keyword evidence="11" id="KW-1185">Reference proteome</keyword>
<sequence length="422" mass="45691">ELSYSLTIFNLQAFLKAWDAACGANGDVQIVIPTGTFFLQSLSFQGPCKASSLEIQTYGAVGDGKTDDSNAFIKAWQDACEATQGVPTIVIPNETFLLQPLQFLGPCKPKNIHFQDKFLVILLLQQILKCGIPLVMTEAGLLSKRSHGNAHGHPRAQNILNVKNYGAVGDGEIDDSNAFIKAWQDACNATQGVPTIVIPNATFLLQPLQFLGPCKPKNIHFQVLGDIVAPATPEVWNPTCYEGSWINFRSVDGLILDGSGKLDGNGQGWWKRKRRPTGNVRPTAMPMATHGDDCIAINSNSSYVNITGIRCGPGHGISIGSLGHDGSTEVVEEVHVKNCTFNGTQNGARIKTWQGGLGYARRISFDDIMFYNTGKPIFIDQFYCPHMPDRCAPKVSDVTFSNVLGTSATKDAIIFNCSAAVP</sequence>
<evidence type="ECO:0000256" key="6">
    <source>
        <dbReference type="ARBA" id="ARBA00023295"/>
    </source>
</evidence>
<evidence type="ECO:0000256" key="3">
    <source>
        <dbReference type="ARBA" id="ARBA00022512"/>
    </source>
</evidence>
<keyword evidence="7" id="KW-0961">Cell wall biogenesis/degradation</keyword>
<keyword evidence="6 9" id="KW-0326">Glycosidase</keyword>
<comment type="subcellular location">
    <subcellularLocation>
        <location evidence="1">Secreted</location>
        <location evidence="1">Cell wall</location>
    </subcellularLocation>
</comment>
<evidence type="ECO:0000313" key="11">
    <source>
        <dbReference type="Proteomes" id="UP001370490"/>
    </source>
</evidence>
<evidence type="ECO:0000256" key="9">
    <source>
        <dbReference type="RuleBase" id="RU361169"/>
    </source>
</evidence>
<evidence type="ECO:0000256" key="1">
    <source>
        <dbReference type="ARBA" id="ARBA00004191"/>
    </source>
</evidence>
<gene>
    <name evidence="10" type="ORF">RJ641_022203</name>
</gene>
<keyword evidence="4" id="KW-0964">Secreted</keyword>
<evidence type="ECO:0000256" key="4">
    <source>
        <dbReference type="ARBA" id="ARBA00022525"/>
    </source>
</evidence>
<evidence type="ECO:0000256" key="7">
    <source>
        <dbReference type="ARBA" id="ARBA00023316"/>
    </source>
</evidence>
<evidence type="ECO:0000256" key="2">
    <source>
        <dbReference type="ARBA" id="ARBA00008834"/>
    </source>
</evidence>
<name>A0AAN8YU04_9MAGN</name>
<dbReference type="PROSITE" id="PS00502">
    <property type="entry name" value="POLYGALACTURONASE"/>
    <property type="match status" value="1"/>
</dbReference>
<comment type="similarity">
    <text evidence="2 9">Belongs to the glycosyl hydrolase 28 family.</text>
</comment>
<dbReference type="InterPro" id="IPR012334">
    <property type="entry name" value="Pectin_lyas_fold"/>
</dbReference>
<dbReference type="AlphaFoldDB" id="A0AAN8YU04"/>
<comment type="caution">
    <text evidence="10">The sequence shown here is derived from an EMBL/GenBank/DDBJ whole genome shotgun (WGS) entry which is preliminary data.</text>
</comment>
<proteinExistence type="inferred from homology"/>
<dbReference type="InterPro" id="IPR000743">
    <property type="entry name" value="Glyco_hydro_28"/>
</dbReference>
<evidence type="ECO:0000256" key="5">
    <source>
        <dbReference type="ARBA" id="ARBA00022801"/>
    </source>
</evidence>
<protein>
    <submittedName>
        <fullName evidence="10">Glycoside hydrolase, family 28</fullName>
    </submittedName>
</protein>
<dbReference type="Gene3D" id="2.160.20.10">
    <property type="entry name" value="Single-stranded right-handed beta-helix, Pectin lyase-like"/>
    <property type="match status" value="3"/>
</dbReference>
<dbReference type="PANTHER" id="PTHR31375">
    <property type="match status" value="1"/>
</dbReference>
<feature type="active site" evidence="8">
    <location>
        <position position="315"/>
    </location>
</feature>
<dbReference type="Pfam" id="PF00295">
    <property type="entry name" value="Glyco_hydro_28"/>
    <property type="match status" value="2"/>
</dbReference>
<dbReference type="Proteomes" id="UP001370490">
    <property type="component" value="Unassembled WGS sequence"/>
</dbReference>
<evidence type="ECO:0000313" key="10">
    <source>
        <dbReference type="EMBL" id="KAK6912602.1"/>
    </source>
</evidence>
<dbReference type="SUPFAM" id="SSF51126">
    <property type="entry name" value="Pectin lyase-like"/>
    <property type="match status" value="3"/>
</dbReference>
<feature type="non-terminal residue" evidence="10">
    <location>
        <position position="1"/>
    </location>
</feature>
<organism evidence="10 11">
    <name type="scientific">Dillenia turbinata</name>
    <dbReference type="NCBI Taxonomy" id="194707"/>
    <lineage>
        <taxon>Eukaryota</taxon>
        <taxon>Viridiplantae</taxon>
        <taxon>Streptophyta</taxon>
        <taxon>Embryophyta</taxon>
        <taxon>Tracheophyta</taxon>
        <taxon>Spermatophyta</taxon>
        <taxon>Magnoliopsida</taxon>
        <taxon>eudicotyledons</taxon>
        <taxon>Gunneridae</taxon>
        <taxon>Pentapetalae</taxon>
        <taxon>Dilleniales</taxon>
        <taxon>Dilleniaceae</taxon>
        <taxon>Dillenia</taxon>
    </lineage>
</organism>
<keyword evidence="5 9" id="KW-0378">Hydrolase</keyword>
<reference evidence="10 11" key="1">
    <citation type="submission" date="2023-12" db="EMBL/GenBank/DDBJ databases">
        <title>A high-quality genome assembly for Dillenia turbinata (Dilleniales).</title>
        <authorList>
            <person name="Chanderbali A."/>
        </authorList>
    </citation>
    <scope>NUCLEOTIDE SEQUENCE [LARGE SCALE GENOMIC DNA]</scope>
    <source>
        <strain evidence="10">LSX21</strain>
        <tissue evidence="10">Leaf</tissue>
    </source>
</reference>
<dbReference type="EMBL" id="JBAMMX010000027">
    <property type="protein sequence ID" value="KAK6912602.1"/>
    <property type="molecule type" value="Genomic_DNA"/>
</dbReference>
<dbReference type="GO" id="GO:0005975">
    <property type="term" value="P:carbohydrate metabolic process"/>
    <property type="evidence" value="ECO:0007669"/>
    <property type="project" value="InterPro"/>
</dbReference>
<dbReference type="GO" id="GO:0071555">
    <property type="term" value="P:cell wall organization"/>
    <property type="evidence" value="ECO:0007669"/>
    <property type="project" value="UniProtKB-KW"/>
</dbReference>